<sequence length="378" mass="42946">MSQPNTCIVLTTINAGGILDGYCKQAEAEGVKDGLQIIVIPDRKTPNELFTKCDQVRAQGFNIQCPTVEEQDAYLKKFGALAQLVPYNSDNRRNIGYLMSLETDCEVLLSIDDDNYAISETYKDMASVCSDSMTLPAVHSSNRWFNFCDMLEIEPNYQVFPRGYPYHKRTETPELTYKEETGKVRMNVGLWLHEPDLDAITWLAAPVRARSFKPHNGGSIFLGNDTWSPINTQNTGLHRDLTVTYYFVRMGYPLAGLPIDRYGDIFSGYLSQACVKHMGDRIRVGTPVADHKRNAHNYMRDLAGELACIMVLEPILEWLPEAKLEGNNYADTYLSLADAIDQQVVHFTGQIWNDATRGYFHQMTYCMREWVKACRQIS</sequence>
<dbReference type="GO" id="GO:0052691">
    <property type="term" value="F:UDP-arabinopyranose mutase activity"/>
    <property type="evidence" value="ECO:0007669"/>
    <property type="project" value="TreeGrafter"/>
</dbReference>
<comment type="subcellular location">
    <subcellularLocation>
        <location evidence="1">Golgi apparatus</location>
    </subcellularLocation>
</comment>
<protein>
    <recommendedName>
        <fullName evidence="4">Reversibly glycosylated polypeptide</fullName>
    </recommendedName>
</protein>
<dbReference type="Pfam" id="PF03214">
    <property type="entry name" value="RGP"/>
    <property type="match status" value="1"/>
</dbReference>
<dbReference type="GO" id="GO:0033356">
    <property type="term" value="P:UDP-L-arabinose metabolic process"/>
    <property type="evidence" value="ECO:0007669"/>
    <property type="project" value="TreeGrafter"/>
</dbReference>
<evidence type="ECO:0000256" key="2">
    <source>
        <dbReference type="ARBA" id="ARBA00023034"/>
    </source>
</evidence>
<evidence type="ECO:0000256" key="1">
    <source>
        <dbReference type="ARBA" id="ARBA00004555"/>
    </source>
</evidence>
<gene>
    <name evidence="3" type="ORF">AVDCRST_MAG42-1737</name>
</gene>
<dbReference type="AlphaFoldDB" id="A0A6J4I3W3"/>
<dbReference type="PANTHER" id="PTHR31682">
    <property type="entry name" value="UDP-ARABINOSE MUTASE"/>
    <property type="match status" value="1"/>
</dbReference>
<dbReference type="EMBL" id="CADCTA010000066">
    <property type="protein sequence ID" value="CAA9241715.1"/>
    <property type="molecule type" value="Genomic_DNA"/>
</dbReference>
<evidence type="ECO:0000313" key="3">
    <source>
        <dbReference type="EMBL" id="CAA9241715.1"/>
    </source>
</evidence>
<name>A0A6J4I3W3_9BACT</name>
<reference evidence="3" key="1">
    <citation type="submission" date="2020-02" db="EMBL/GenBank/DDBJ databases">
        <authorList>
            <person name="Meier V. D."/>
        </authorList>
    </citation>
    <scope>NUCLEOTIDE SEQUENCE</scope>
    <source>
        <strain evidence="3">AVDCRST_MAG42</strain>
    </source>
</reference>
<dbReference type="GO" id="GO:0005829">
    <property type="term" value="C:cytosol"/>
    <property type="evidence" value="ECO:0007669"/>
    <property type="project" value="TreeGrafter"/>
</dbReference>
<evidence type="ECO:0008006" key="4">
    <source>
        <dbReference type="Google" id="ProtNLM"/>
    </source>
</evidence>
<dbReference type="InterPro" id="IPR037595">
    <property type="entry name" value="RGP_fam"/>
</dbReference>
<proteinExistence type="predicted"/>
<dbReference type="PANTHER" id="PTHR31682:SF44">
    <property type="entry name" value="UDP-ARABINOPYRANOSE MUTASE 3"/>
    <property type="match status" value="1"/>
</dbReference>
<keyword evidence="2" id="KW-0333">Golgi apparatus</keyword>
<accession>A0A6J4I3W3</accession>
<organism evidence="3">
    <name type="scientific">uncultured Chthoniobacterales bacterium</name>
    <dbReference type="NCBI Taxonomy" id="1836801"/>
    <lineage>
        <taxon>Bacteria</taxon>
        <taxon>Pseudomonadati</taxon>
        <taxon>Verrucomicrobiota</taxon>
        <taxon>Spartobacteria</taxon>
        <taxon>Chthoniobacterales</taxon>
        <taxon>environmental samples</taxon>
    </lineage>
</organism>